<feature type="repeat" description="PPR" evidence="2">
    <location>
        <begin position="482"/>
        <end position="516"/>
    </location>
</feature>
<dbReference type="PROSITE" id="PS51375">
    <property type="entry name" value="PPR"/>
    <property type="match status" value="9"/>
</dbReference>
<dbReference type="AlphaFoldDB" id="A0A200PR96"/>
<dbReference type="Gene3D" id="1.25.40.10">
    <property type="entry name" value="Tetratricopeptide repeat domain"/>
    <property type="match status" value="4"/>
</dbReference>
<feature type="repeat" description="PPR" evidence="2">
    <location>
        <begin position="134"/>
        <end position="168"/>
    </location>
</feature>
<gene>
    <name evidence="3" type="ORF">BVC80_9083g40</name>
</gene>
<feature type="repeat" description="PPR" evidence="2">
    <location>
        <begin position="417"/>
        <end position="451"/>
    </location>
</feature>
<dbReference type="Proteomes" id="UP000195402">
    <property type="component" value="Unassembled WGS sequence"/>
</dbReference>
<accession>A0A200PR96</accession>
<feature type="repeat" description="PPR" evidence="2">
    <location>
        <begin position="311"/>
        <end position="345"/>
    </location>
</feature>
<keyword evidence="1" id="KW-0677">Repeat</keyword>
<evidence type="ECO:0000256" key="1">
    <source>
        <dbReference type="ARBA" id="ARBA00022737"/>
    </source>
</evidence>
<sequence>MASMKKWVFFGSTRTKVNRVVVNCFENGLVKEEEDEDISTPINEEETLGVSDEKKMPPWGNLDIEVDGSLESSGDCTPSNSGRISCILEPRLHFLEERDEEILSKRVLSLSRLNKVRSAFDLYMSMEVSGLQPNLHACNSLISSLLRNGFLNEALKVFEMMKKKEMTTGHTYSLILKAVASIQGCDSALEMFMDLEGESRQRKDFDVIVYNTMISICGKANNWIQTEKMWRTLKENGHQGTTVTYGLLISIFIRCGQSELALDAYSEMIENRLEPTEDMMQAIISASTKEGNWSLALSVFKSMLNSGLSPNSIAYNSLINSLGKAGEIKLAFWVFDLMQSSGHKPDEYTWNALLSSLYRGNRYSDAIRLFESIKREQKSQLNSHLYNTALMSCQRLGLWDRSLQLLWQMEASGLAVSTASYNLVIDACEVARKPKIALQVYEHMVHKNCTPNTFTYLSLIRSCIWGSLWPEVEEILDSVTPDVSLYNAAIHGMCLRGKISSAKKLYMKMRDRGLKPDGKTRALMLQNLKRDSIRQRNRYPSRRRGY</sequence>
<dbReference type="Pfam" id="PF01535">
    <property type="entry name" value="PPR"/>
    <property type="match status" value="4"/>
</dbReference>
<dbReference type="FunCoup" id="A0A200PR96">
    <property type="interactions" value="1863"/>
</dbReference>
<dbReference type="InParanoid" id="A0A200PR96"/>
<feature type="repeat" description="PPR" evidence="2">
    <location>
        <begin position="346"/>
        <end position="376"/>
    </location>
</feature>
<protein>
    <submittedName>
        <fullName evidence="3">Pentatricopeptide repeat</fullName>
    </submittedName>
</protein>
<dbReference type="GO" id="GO:0006396">
    <property type="term" value="P:RNA processing"/>
    <property type="evidence" value="ECO:0007669"/>
    <property type="project" value="TreeGrafter"/>
</dbReference>
<evidence type="ECO:0000313" key="3">
    <source>
        <dbReference type="EMBL" id="OVA00751.1"/>
    </source>
</evidence>
<feature type="repeat" description="PPR" evidence="2">
    <location>
        <begin position="206"/>
        <end position="240"/>
    </location>
</feature>
<reference evidence="3 4" key="1">
    <citation type="journal article" date="2017" name="Mol. Plant">
        <title>The Genome of Medicinal Plant Macleaya cordata Provides New Insights into Benzylisoquinoline Alkaloids Metabolism.</title>
        <authorList>
            <person name="Liu X."/>
            <person name="Liu Y."/>
            <person name="Huang P."/>
            <person name="Ma Y."/>
            <person name="Qing Z."/>
            <person name="Tang Q."/>
            <person name="Cao H."/>
            <person name="Cheng P."/>
            <person name="Zheng Y."/>
            <person name="Yuan Z."/>
            <person name="Zhou Y."/>
            <person name="Liu J."/>
            <person name="Tang Z."/>
            <person name="Zhuo Y."/>
            <person name="Zhang Y."/>
            <person name="Yu L."/>
            <person name="Huang J."/>
            <person name="Yang P."/>
            <person name="Peng Q."/>
            <person name="Zhang J."/>
            <person name="Jiang W."/>
            <person name="Zhang Z."/>
            <person name="Lin K."/>
            <person name="Ro D.K."/>
            <person name="Chen X."/>
            <person name="Xiong X."/>
            <person name="Shang Y."/>
            <person name="Huang S."/>
            <person name="Zeng J."/>
        </authorList>
    </citation>
    <scope>NUCLEOTIDE SEQUENCE [LARGE SCALE GENOMIC DNA]</scope>
    <source>
        <strain evidence="4">cv. BLH2017</strain>
        <tissue evidence="3">Root</tissue>
    </source>
</reference>
<evidence type="ECO:0000313" key="4">
    <source>
        <dbReference type="Proteomes" id="UP000195402"/>
    </source>
</evidence>
<keyword evidence="4" id="KW-1185">Reference proteome</keyword>
<dbReference type="InterPro" id="IPR002885">
    <property type="entry name" value="PPR_rpt"/>
</dbReference>
<evidence type="ECO:0000256" key="2">
    <source>
        <dbReference type="PROSITE-ProRule" id="PRU00708"/>
    </source>
</evidence>
<feature type="repeat" description="PPR" evidence="2">
    <location>
        <begin position="241"/>
        <end position="275"/>
    </location>
</feature>
<dbReference type="InterPro" id="IPR051114">
    <property type="entry name" value="Mito_RNA_Proc_CCM1"/>
</dbReference>
<name>A0A200PR96_MACCD</name>
<dbReference type="PANTHER" id="PTHR47934:SF6">
    <property type="entry name" value="MITOCHONDRIAL GROUP I INTRON SPLICING FACTOR CCM1-RELATED"/>
    <property type="match status" value="1"/>
</dbReference>
<dbReference type="GO" id="GO:0007005">
    <property type="term" value="P:mitochondrion organization"/>
    <property type="evidence" value="ECO:0007669"/>
    <property type="project" value="TreeGrafter"/>
</dbReference>
<dbReference type="OrthoDB" id="185373at2759"/>
<dbReference type="Pfam" id="PF13041">
    <property type="entry name" value="PPR_2"/>
    <property type="match status" value="4"/>
</dbReference>
<comment type="caution">
    <text evidence="3">The sequence shown here is derived from an EMBL/GenBank/DDBJ whole genome shotgun (WGS) entry which is preliminary data.</text>
</comment>
<dbReference type="InterPro" id="IPR011990">
    <property type="entry name" value="TPR-like_helical_dom_sf"/>
</dbReference>
<dbReference type="EMBL" id="MVGT01004287">
    <property type="protein sequence ID" value="OVA00751.1"/>
    <property type="molecule type" value="Genomic_DNA"/>
</dbReference>
<dbReference type="NCBIfam" id="TIGR00756">
    <property type="entry name" value="PPR"/>
    <property type="match status" value="8"/>
</dbReference>
<dbReference type="OMA" id="ARIHPWS"/>
<dbReference type="GO" id="GO:0003729">
    <property type="term" value="F:mRNA binding"/>
    <property type="evidence" value="ECO:0007669"/>
    <property type="project" value="TreeGrafter"/>
</dbReference>
<organism evidence="3 4">
    <name type="scientific">Macleaya cordata</name>
    <name type="common">Five-seeded plume-poppy</name>
    <name type="synonym">Bocconia cordata</name>
    <dbReference type="NCBI Taxonomy" id="56857"/>
    <lineage>
        <taxon>Eukaryota</taxon>
        <taxon>Viridiplantae</taxon>
        <taxon>Streptophyta</taxon>
        <taxon>Embryophyta</taxon>
        <taxon>Tracheophyta</taxon>
        <taxon>Spermatophyta</taxon>
        <taxon>Magnoliopsida</taxon>
        <taxon>Ranunculales</taxon>
        <taxon>Papaveraceae</taxon>
        <taxon>Papaveroideae</taxon>
        <taxon>Macleaya</taxon>
    </lineage>
</organism>
<proteinExistence type="predicted"/>
<dbReference type="GO" id="GO:0005739">
    <property type="term" value="C:mitochondrion"/>
    <property type="evidence" value="ECO:0007669"/>
    <property type="project" value="TreeGrafter"/>
</dbReference>
<feature type="repeat" description="PPR" evidence="2">
    <location>
        <begin position="382"/>
        <end position="416"/>
    </location>
</feature>
<feature type="repeat" description="PPR" evidence="2">
    <location>
        <begin position="276"/>
        <end position="310"/>
    </location>
</feature>
<dbReference type="PANTHER" id="PTHR47934">
    <property type="entry name" value="PENTATRICOPEPTIDE REPEAT-CONTAINING PROTEIN PET309, MITOCHONDRIAL"/>
    <property type="match status" value="1"/>
</dbReference>